<evidence type="ECO:0000259" key="19">
    <source>
        <dbReference type="PROSITE" id="PS50112"/>
    </source>
</evidence>
<dbReference type="EC" id="2.7.13.3" evidence="3"/>
<dbReference type="AlphaFoldDB" id="V5C4P4"/>
<dbReference type="Proteomes" id="UP000017842">
    <property type="component" value="Unassembled WGS sequence"/>
</dbReference>
<dbReference type="FunFam" id="3.30.565.10:FF:000010">
    <property type="entry name" value="Sensor histidine kinase RcsC"/>
    <property type="match status" value="1"/>
</dbReference>
<dbReference type="NCBIfam" id="TIGR00229">
    <property type="entry name" value="sensory_box"/>
    <property type="match status" value="3"/>
</dbReference>
<evidence type="ECO:0000313" key="21">
    <source>
        <dbReference type="EMBL" id="ESS71718.1"/>
    </source>
</evidence>
<evidence type="ECO:0000256" key="4">
    <source>
        <dbReference type="ARBA" id="ARBA00022553"/>
    </source>
</evidence>
<dbReference type="Pfam" id="PF00072">
    <property type="entry name" value="Response_reg"/>
    <property type="match status" value="1"/>
</dbReference>
<dbReference type="InterPro" id="IPR000700">
    <property type="entry name" value="PAS-assoc_C"/>
</dbReference>
<evidence type="ECO:0000259" key="20">
    <source>
        <dbReference type="PROSITE" id="PS50113"/>
    </source>
</evidence>
<evidence type="ECO:0000256" key="16">
    <source>
        <dbReference type="SAM" id="Phobius"/>
    </source>
</evidence>
<evidence type="ECO:0000256" key="13">
    <source>
        <dbReference type="ARBA" id="ARBA00064003"/>
    </source>
</evidence>
<evidence type="ECO:0000259" key="18">
    <source>
        <dbReference type="PROSITE" id="PS50110"/>
    </source>
</evidence>
<evidence type="ECO:0000256" key="10">
    <source>
        <dbReference type="ARBA" id="ARBA00022989"/>
    </source>
</evidence>
<dbReference type="CDD" id="cd17546">
    <property type="entry name" value="REC_hyHK_CKI1_RcsC-like"/>
    <property type="match status" value="1"/>
</dbReference>
<dbReference type="PROSITE" id="PS50109">
    <property type="entry name" value="HIS_KIN"/>
    <property type="match status" value="1"/>
</dbReference>
<comment type="catalytic activity">
    <reaction evidence="1">
        <text>ATP + protein L-histidine = ADP + protein N-phospho-L-histidine.</text>
        <dbReference type="EC" id="2.7.13.3"/>
    </reaction>
</comment>
<dbReference type="InterPro" id="IPR003594">
    <property type="entry name" value="HATPase_dom"/>
</dbReference>
<dbReference type="EMBL" id="AYLO01000088">
    <property type="protein sequence ID" value="ESS71718.1"/>
    <property type="molecule type" value="Genomic_DNA"/>
</dbReference>
<dbReference type="eggNOG" id="COG2205">
    <property type="taxonomic scope" value="Bacteria"/>
</dbReference>
<evidence type="ECO:0000256" key="5">
    <source>
        <dbReference type="ARBA" id="ARBA00022679"/>
    </source>
</evidence>
<evidence type="ECO:0000313" key="22">
    <source>
        <dbReference type="Proteomes" id="UP000017842"/>
    </source>
</evidence>
<dbReference type="SMART" id="SM00448">
    <property type="entry name" value="REC"/>
    <property type="match status" value="1"/>
</dbReference>
<comment type="subunit">
    <text evidence="13">At low DSF concentrations, interacts with RpfF.</text>
</comment>
<evidence type="ECO:0000259" key="17">
    <source>
        <dbReference type="PROSITE" id="PS50109"/>
    </source>
</evidence>
<feature type="transmembrane region" description="Helical" evidence="16">
    <location>
        <begin position="7"/>
        <end position="29"/>
    </location>
</feature>
<feature type="modified residue" description="4-aspartylphosphate" evidence="15">
    <location>
        <position position="959"/>
    </location>
</feature>
<feature type="transmembrane region" description="Helical" evidence="16">
    <location>
        <begin position="49"/>
        <end position="71"/>
    </location>
</feature>
<feature type="domain" description="PAS" evidence="19">
    <location>
        <begin position="407"/>
        <end position="440"/>
    </location>
</feature>
<dbReference type="InterPro" id="IPR035965">
    <property type="entry name" value="PAS-like_dom_sf"/>
</dbReference>
<keyword evidence="22" id="KW-1185">Reference proteome</keyword>
<dbReference type="InterPro" id="IPR036097">
    <property type="entry name" value="HisK_dim/P_sf"/>
</dbReference>
<keyword evidence="11" id="KW-0902">Two-component regulatory system</keyword>
<dbReference type="PANTHER" id="PTHR45339:SF1">
    <property type="entry name" value="HYBRID SIGNAL TRANSDUCTION HISTIDINE KINASE J"/>
    <property type="match status" value="1"/>
</dbReference>
<name>V5C4P4_9GAMM</name>
<evidence type="ECO:0000256" key="15">
    <source>
        <dbReference type="PROSITE-ProRule" id="PRU00169"/>
    </source>
</evidence>
<dbReference type="PROSITE" id="PS50112">
    <property type="entry name" value="PAS"/>
    <property type="match status" value="3"/>
</dbReference>
<dbReference type="CDD" id="cd16922">
    <property type="entry name" value="HATPase_EvgS-ArcB-TorS-like"/>
    <property type="match status" value="1"/>
</dbReference>
<feature type="domain" description="PAS" evidence="19">
    <location>
        <begin position="124"/>
        <end position="196"/>
    </location>
</feature>
<feature type="transmembrane region" description="Helical" evidence="16">
    <location>
        <begin position="83"/>
        <end position="103"/>
    </location>
</feature>
<keyword evidence="4 15" id="KW-0597">Phosphoprotein</keyword>
<feature type="domain" description="PAC" evidence="20">
    <location>
        <begin position="452"/>
        <end position="504"/>
    </location>
</feature>
<keyword evidence="5 21" id="KW-0808">Transferase</keyword>
<dbReference type="InterPro" id="IPR001610">
    <property type="entry name" value="PAC"/>
</dbReference>
<dbReference type="InterPro" id="IPR025201">
    <property type="entry name" value="KdpD_TM"/>
</dbReference>
<dbReference type="Gene3D" id="1.10.287.130">
    <property type="match status" value="1"/>
</dbReference>
<dbReference type="CDD" id="cd00082">
    <property type="entry name" value="HisKA"/>
    <property type="match status" value="1"/>
</dbReference>
<comment type="caution">
    <text evidence="21">The sequence shown here is derived from an EMBL/GenBank/DDBJ whole genome shotgun (WGS) entry which is preliminary data.</text>
</comment>
<dbReference type="Gene3D" id="3.30.450.20">
    <property type="entry name" value="PAS domain"/>
    <property type="match status" value="4"/>
</dbReference>
<dbReference type="PANTHER" id="PTHR45339">
    <property type="entry name" value="HYBRID SIGNAL TRANSDUCTION HISTIDINE KINASE J"/>
    <property type="match status" value="1"/>
</dbReference>
<sequence length="1035" mass="116355">MPSHQIIGFRLILSVFMPVLALYFQWMIWPQLPLLRWLFFYPAVMLSAWIGRLLGGVIATGLVAIFDVYFFEDPQFSWDINGYRHFFPISLFIVTGLLFSLVFERFRRSSAELQRIKALGLDVEYKRLTQALYAAKAGAWTWNPATNANEWSESIWQLYGIEPESCQPSFEAWFATVHPDDQPAVNAEISRALKQHDELTLEWRLAKLIEGKERWLMARGLPELDEQSGQVLYRGIVIDISDRKQIEKMLMKKERHLSESQAVAHIGSWERDIESGRVIWSDETFRLLGLSPETGHPPTMKQFLELIHPDDRTAVATWDEDCLAGNKSAPIEYRTFPKAGEGRWLLEAGLLETDISGNPVRMIGTIQDITETKRLAAETRRWIDVFHYCAHGIAIDDPKTQTLVTCNPAFVSLLGYAKPEEVEGMAILSLYQPESVEQLKTYTVVADQFGKVRFEAVFQRKDGSSMDAQVDLVSIKDTFGNILYRIATVQDITERKKTENQLRKLAKAVQQSPESIIITDSNGYIEYVNEAFFKNSGYTLDEVIGLNPRILNSGKTPVATYTDLWKTISGGQTWSGEFINKRKDGTETFELANITPIRQSDGKITHYVSVQQDITHKKRVADELEEHRHHLEELVVNRTQELIATQALAESANKAKSAFLANMSHEIRTPMNSILGLSYLMQKSRLSTDQKRYLQQIDISAQHLLSIINDILDLSKIEAGQMTLEKINFSLEAIFDNINSMLIGQARQKGIALEFDCGDVPAWLCGDPTRLRQALINYAANALKFTEKGTIRVRAKILREKNSDLLLQFEVQDTGIGIPQENLPRLFEAFNQADISTTRQYGGTGLGLAITRHLANAMGGDAGVESTLGLGSVFWFTAALQKGQDTAQGHRLPEVANSEELLRLNHTGARLLLVEDNVINREVALAQLHSVGLSVDKAENGRIALDMIKNYPYDLVLMDIQMPEMDGLTATEIIRALPGFRNLPIIAMTANAFSEDRNAALAAGMNDCIVKPVVPALLYSKLLQWLSGGGENLTT</sequence>
<feature type="domain" description="Histidine kinase" evidence="17">
    <location>
        <begin position="662"/>
        <end position="882"/>
    </location>
</feature>
<dbReference type="PROSITE" id="PS50110">
    <property type="entry name" value="RESPONSE_REGULATORY"/>
    <property type="match status" value="1"/>
</dbReference>
<feature type="domain" description="Response regulatory" evidence="18">
    <location>
        <begin position="910"/>
        <end position="1026"/>
    </location>
</feature>
<organism evidence="21 22">
    <name type="scientific">Methyloglobulus morosus KoM1</name>
    <dbReference type="NCBI Taxonomy" id="1116472"/>
    <lineage>
        <taxon>Bacteria</taxon>
        <taxon>Pseudomonadati</taxon>
        <taxon>Pseudomonadota</taxon>
        <taxon>Gammaproteobacteria</taxon>
        <taxon>Methylococcales</taxon>
        <taxon>Methylococcaceae</taxon>
        <taxon>Methyloglobulus</taxon>
    </lineage>
</organism>
<dbReference type="Pfam" id="PF08447">
    <property type="entry name" value="PAS_3"/>
    <property type="match status" value="2"/>
</dbReference>
<dbReference type="SUPFAM" id="SSF52172">
    <property type="entry name" value="CheY-like"/>
    <property type="match status" value="1"/>
</dbReference>
<reference evidence="21 22" key="1">
    <citation type="journal article" date="2013" name="Genome Announc.">
        <title>Draft Genome Sequence of the Methanotrophic Gammaproteobacterium Methyloglobulus morosus DSM 22980 Strain KoM1.</title>
        <authorList>
            <person name="Poehlein A."/>
            <person name="Deutzmann J.S."/>
            <person name="Daniel R."/>
            <person name="Simeonova D.D."/>
        </authorList>
    </citation>
    <scope>NUCLEOTIDE SEQUENCE [LARGE SCALE GENOMIC DNA]</scope>
    <source>
        <strain evidence="21 22">KoM1</strain>
    </source>
</reference>
<evidence type="ECO:0000256" key="9">
    <source>
        <dbReference type="ARBA" id="ARBA00022840"/>
    </source>
</evidence>
<dbReference type="SMART" id="SM00388">
    <property type="entry name" value="HisKA"/>
    <property type="match status" value="1"/>
</dbReference>
<dbReference type="Gene3D" id="3.30.565.10">
    <property type="entry name" value="Histidine kinase-like ATPase, C-terminal domain"/>
    <property type="match status" value="1"/>
</dbReference>
<keyword evidence="10 16" id="KW-1133">Transmembrane helix</keyword>
<dbReference type="PRINTS" id="PR00344">
    <property type="entry name" value="BCTRLSENSOR"/>
</dbReference>
<keyword evidence="6 16" id="KW-0812">Transmembrane</keyword>
<feature type="domain" description="PAC" evidence="20">
    <location>
        <begin position="329"/>
        <end position="381"/>
    </location>
</feature>
<comment type="subcellular location">
    <subcellularLocation>
        <location evidence="2">Membrane</location>
        <topology evidence="2">Multi-pass membrane protein</topology>
    </subcellularLocation>
</comment>
<dbReference type="InterPro" id="IPR005467">
    <property type="entry name" value="His_kinase_dom"/>
</dbReference>
<dbReference type="SMART" id="SM00387">
    <property type="entry name" value="HATPase_c"/>
    <property type="match status" value="1"/>
</dbReference>
<feature type="domain" description="PAC" evidence="20">
    <location>
        <begin position="572"/>
        <end position="626"/>
    </location>
</feature>
<dbReference type="SUPFAM" id="SSF55785">
    <property type="entry name" value="PYP-like sensor domain (PAS domain)"/>
    <property type="match status" value="4"/>
</dbReference>
<proteinExistence type="predicted"/>
<dbReference type="InterPro" id="IPR000014">
    <property type="entry name" value="PAS"/>
</dbReference>
<dbReference type="RefSeq" id="WP_023495220.1">
    <property type="nucleotide sequence ID" value="NZ_AYLO01000088.1"/>
</dbReference>
<dbReference type="Gene3D" id="3.40.50.2300">
    <property type="match status" value="1"/>
</dbReference>
<dbReference type="SUPFAM" id="SSF47384">
    <property type="entry name" value="Homodimeric domain of signal transducing histidine kinase"/>
    <property type="match status" value="1"/>
</dbReference>
<dbReference type="SUPFAM" id="SSF55874">
    <property type="entry name" value="ATPase domain of HSP90 chaperone/DNA topoisomerase II/histidine kinase"/>
    <property type="match status" value="1"/>
</dbReference>
<dbReference type="InterPro" id="IPR013655">
    <property type="entry name" value="PAS_fold_3"/>
</dbReference>
<dbReference type="InterPro" id="IPR004358">
    <property type="entry name" value="Sig_transdc_His_kin-like_C"/>
</dbReference>
<evidence type="ECO:0000256" key="6">
    <source>
        <dbReference type="ARBA" id="ARBA00022692"/>
    </source>
</evidence>
<evidence type="ECO:0000256" key="7">
    <source>
        <dbReference type="ARBA" id="ARBA00022741"/>
    </source>
</evidence>
<dbReference type="GO" id="GO:0000155">
    <property type="term" value="F:phosphorelay sensor kinase activity"/>
    <property type="evidence" value="ECO:0007669"/>
    <property type="project" value="InterPro"/>
</dbReference>
<keyword evidence="9" id="KW-0067">ATP-binding</keyword>
<dbReference type="Gene3D" id="2.10.70.100">
    <property type="match status" value="2"/>
</dbReference>
<dbReference type="InterPro" id="IPR011006">
    <property type="entry name" value="CheY-like_superfamily"/>
</dbReference>
<dbReference type="Gene3D" id="1.20.120.620">
    <property type="entry name" value="Backbone structure of the membrane domain of e. Coli histidine kinase receptor kdpd"/>
    <property type="match status" value="1"/>
</dbReference>
<dbReference type="InterPro" id="IPR038318">
    <property type="entry name" value="KdpD_sf"/>
</dbReference>
<dbReference type="GO" id="GO:0016020">
    <property type="term" value="C:membrane"/>
    <property type="evidence" value="ECO:0007669"/>
    <property type="project" value="UniProtKB-SubCell"/>
</dbReference>
<dbReference type="eggNOG" id="COG5002">
    <property type="taxonomic scope" value="Bacteria"/>
</dbReference>
<dbReference type="SMART" id="SM00091">
    <property type="entry name" value="PAS"/>
    <property type="match status" value="4"/>
</dbReference>
<dbReference type="CDD" id="cd00130">
    <property type="entry name" value="PAS"/>
    <property type="match status" value="4"/>
</dbReference>
<keyword evidence="7" id="KW-0547">Nucleotide-binding</keyword>
<dbReference type="Pfam" id="PF00512">
    <property type="entry name" value="HisKA"/>
    <property type="match status" value="1"/>
</dbReference>
<evidence type="ECO:0000256" key="14">
    <source>
        <dbReference type="ARBA" id="ARBA00068150"/>
    </source>
</evidence>
<evidence type="ECO:0000256" key="2">
    <source>
        <dbReference type="ARBA" id="ARBA00004141"/>
    </source>
</evidence>
<keyword evidence="12 16" id="KW-0472">Membrane</keyword>
<gene>
    <name evidence="21" type="primary">rpfC</name>
    <name evidence="21" type="ORF">MGMO_92c00200</name>
</gene>
<dbReference type="FunFam" id="1.10.287.130:FF:000002">
    <property type="entry name" value="Two-component osmosensing histidine kinase"/>
    <property type="match status" value="1"/>
</dbReference>
<feature type="domain" description="PAC" evidence="20">
    <location>
        <begin position="199"/>
        <end position="252"/>
    </location>
</feature>
<dbReference type="GO" id="GO:0005524">
    <property type="term" value="F:ATP binding"/>
    <property type="evidence" value="ECO:0007669"/>
    <property type="project" value="UniProtKB-KW"/>
</dbReference>
<protein>
    <recommendedName>
        <fullName evidence="14">Sensory/regulatory protein RpfC</fullName>
        <ecNumber evidence="3">2.7.13.3</ecNumber>
    </recommendedName>
</protein>
<evidence type="ECO:0000256" key="8">
    <source>
        <dbReference type="ARBA" id="ARBA00022777"/>
    </source>
</evidence>
<evidence type="ECO:0000256" key="12">
    <source>
        <dbReference type="ARBA" id="ARBA00023136"/>
    </source>
</evidence>
<evidence type="ECO:0000256" key="1">
    <source>
        <dbReference type="ARBA" id="ARBA00000085"/>
    </source>
</evidence>
<evidence type="ECO:0000256" key="3">
    <source>
        <dbReference type="ARBA" id="ARBA00012438"/>
    </source>
</evidence>
<dbReference type="SMART" id="SM00086">
    <property type="entry name" value="PAC"/>
    <property type="match status" value="4"/>
</dbReference>
<accession>V5C4P4</accession>
<evidence type="ECO:0000256" key="11">
    <source>
        <dbReference type="ARBA" id="ARBA00023012"/>
    </source>
</evidence>
<dbReference type="Pfam" id="PF02518">
    <property type="entry name" value="HATPase_c"/>
    <property type="match status" value="1"/>
</dbReference>
<dbReference type="InterPro" id="IPR001789">
    <property type="entry name" value="Sig_transdc_resp-reg_receiver"/>
</dbReference>
<dbReference type="STRING" id="1116472.MGMO_92c00200"/>
<dbReference type="Pfam" id="PF13493">
    <property type="entry name" value="DUF4118"/>
    <property type="match status" value="1"/>
</dbReference>
<dbReference type="Pfam" id="PF13426">
    <property type="entry name" value="PAS_9"/>
    <property type="match status" value="2"/>
</dbReference>
<feature type="domain" description="PAS" evidence="19">
    <location>
        <begin position="501"/>
        <end position="545"/>
    </location>
</feature>
<dbReference type="PROSITE" id="PS50113">
    <property type="entry name" value="PAC"/>
    <property type="match status" value="4"/>
</dbReference>
<keyword evidence="8" id="KW-0418">Kinase</keyword>
<dbReference type="InterPro" id="IPR003661">
    <property type="entry name" value="HisK_dim/P_dom"/>
</dbReference>
<dbReference type="InterPro" id="IPR036890">
    <property type="entry name" value="HATPase_C_sf"/>
</dbReference>